<dbReference type="Pfam" id="PF01610">
    <property type="entry name" value="DDE_Tnp_ISL3"/>
    <property type="match status" value="1"/>
</dbReference>
<dbReference type="EMBL" id="LGRV01000007">
    <property type="protein sequence ID" value="KOS66356.1"/>
    <property type="molecule type" value="Genomic_DNA"/>
</dbReference>
<dbReference type="Proteomes" id="UP000050668">
    <property type="component" value="Unassembled WGS sequence"/>
</dbReference>
<comment type="caution">
    <text evidence="2">The sequence shown here is derived from an EMBL/GenBank/DDBJ whole genome shotgun (WGS) entry which is preliminary data.</text>
</comment>
<keyword evidence="3" id="KW-1185">Reference proteome</keyword>
<evidence type="ECO:0000313" key="3">
    <source>
        <dbReference type="Proteomes" id="UP000050668"/>
    </source>
</evidence>
<accession>A0ABR5JWH4</accession>
<organism evidence="2 3">
    <name type="scientific">Lysinibacillus contaminans</name>
    <dbReference type="NCBI Taxonomy" id="1293441"/>
    <lineage>
        <taxon>Bacteria</taxon>
        <taxon>Bacillati</taxon>
        <taxon>Bacillota</taxon>
        <taxon>Bacilli</taxon>
        <taxon>Bacillales</taxon>
        <taxon>Bacillaceae</taxon>
        <taxon>Lysinibacillus</taxon>
    </lineage>
</organism>
<evidence type="ECO:0000259" key="1">
    <source>
        <dbReference type="Pfam" id="PF01610"/>
    </source>
</evidence>
<proteinExistence type="predicted"/>
<gene>
    <name evidence="2" type="ORF">AEA09_16525</name>
</gene>
<protein>
    <recommendedName>
        <fullName evidence="1">Transposase IS204/IS1001/IS1096/IS1165 DDE domain-containing protein</fullName>
    </recommendedName>
</protein>
<reference evidence="3" key="1">
    <citation type="submission" date="2015-07" db="EMBL/GenBank/DDBJ databases">
        <title>Fjat-14205 dsm 2895.</title>
        <authorList>
            <person name="Liu B."/>
            <person name="Wang J."/>
            <person name="Zhu Y."/>
            <person name="Liu G."/>
            <person name="Chen Q."/>
            <person name="Chen Z."/>
            <person name="Lan J."/>
            <person name="Che J."/>
            <person name="Ge C."/>
            <person name="Shi H."/>
            <person name="Pan Z."/>
            <person name="Liu X."/>
        </authorList>
    </citation>
    <scope>NUCLEOTIDE SEQUENCE [LARGE SCALE GENOMIC DNA]</scope>
    <source>
        <strain evidence="3">DSM 25560</strain>
    </source>
</reference>
<dbReference type="InterPro" id="IPR002560">
    <property type="entry name" value="Transposase_DDE"/>
</dbReference>
<feature type="domain" description="Transposase IS204/IS1001/IS1096/IS1165 DDE" evidence="1">
    <location>
        <begin position="2"/>
        <end position="52"/>
    </location>
</feature>
<name>A0ABR5JWH4_9BACI</name>
<sequence>MVVMGTDPKFKSAVRHVLGELVIGEDGFHYCRYIYWGMDEVSGQVQKEWGKYKRVCHVF</sequence>
<evidence type="ECO:0000313" key="2">
    <source>
        <dbReference type="EMBL" id="KOS66356.1"/>
    </source>
</evidence>